<sequence length="264" mass="28623">MEVCVESIESGINAELGGAIRLELCSDLVEGGTTPSVGMLEVMKEKTNIPIMVMLRPRAGDFYYSQDELDVMKRDLLALRQAGADGFVLGILNRDGTVNKEQCKELIAMASPLPVTFHRAIDMSSNIMTALEDVIQLGCTRVLTSGQATDALQGASVIKQMIDKAAGHQLSVMPGGGINVNNLQKILEISGAREFHGSARETRDSLMAFHTASAVKMGGTSESEFCIRDFECKNCACFAKNYNLTSALTPYRYKRAKLKGESLS</sequence>
<evidence type="ECO:0000313" key="4">
    <source>
        <dbReference type="Proteomes" id="UP001162480"/>
    </source>
</evidence>
<dbReference type="Pfam" id="PF03932">
    <property type="entry name" value="CutC"/>
    <property type="match status" value="1"/>
</dbReference>
<dbReference type="Gene3D" id="3.20.20.380">
    <property type="entry name" value="Copper homeostasis (CutC) domain"/>
    <property type="match status" value="1"/>
</dbReference>
<dbReference type="PANTHER" id="PTHR12598">
    <property type="entry name" value="COPPER HOMEOSTASIS PROTEIN CUTC"/>
    <property type="match status" value="1"/>
</dbReference>
<dbReference type="EMBL" id="OX597827">
    <property type="protein sequence ID" value="CAI9733280.1"/>
    <property type="molecule type" value="Genomic_DNA"/>
</dbReference>
<dbReference type="InterPro" id="IPR036822">
    <property type="entry name" value="CutC-like_dom_sf"/>
</dbReference>
<dbReference type="AlphaFoldDB" id="A0AA36FCP4"/>
<dbReference type="HAMAP" id="MF_00795">
    <property type="entry name" value="CutC"/>
    <property type="match status" value="1"/>
</dbReference>
<dbReference type="Proteomes" id="UP001162480">
    <property type="component" value="Chromosome 14"/>
</dbReference>
<organism evidence="3 4">
    <name type="scientific">Octopus vulgaris</name>
    <name type="common">Common octopus</name>
    <dbReference type="NCBI Taxonomy" id="6645"/>
    <lineage>
        <taxon>Eukaryota</taxon>
        <taxon>Metazoa</taxon>
        <taxon>Spiralia</taxon>
        <taxon>Lophotrochozoa</taxon>
        <taxon>Mollusca</taxon>
        <taxon>Cephalopoda</taxon>
        <taxon>Coleoidea</taxon>
        <taxon>Octopodiformes</taxon>
        <taxon>Octopoda</taxon>
        <taxon>Incirrata</taxon>
        <taxon>Octopodidae</taxon>
        <taxon>Octopus</taxon>
    </lineage>
</organism>
<dbReference type="FunFam" id="3.20.20.380:FF:000001">
    <property type="entry name" value="Copper homeostasis protein CutC"/>
    <property type="match status" value="1"/>
</dbReference>
<evidence type="ECO:0000256" key="2">
    <source>
        <dbReference type="ARBA" id="ARBA00019014"/>
    </source>
</evidence>
<protein>
    <recommendedName>
        <fullName evidence="2">Copper homeostasis protein cutC homolog</fullName>
    </recommendedName>
</protein>
<accession>A0AA36FCP4</accession>
<dbReference type="PANTHER" id="PTHR12598:SF0">
    <property type="entry name" value="COPPER HOMEOSTASIS PROTEIN CUTC HOMOLOG"/>
    <property type="match status" value="1"/>
</dbReference>
<proteinExistence type="inferred from homology"/>
<dbReference type="InterPro" id="IPR005627">
    <property type="entry name" value="CutC-like"/>
</dbReference>
<comment type="similarity">
    <text evidence="1">Belongs to the CutC family.</text>
</comment>
<gene>
    <name evidence="3" type="ORF">OCTVUL_1B030980</name>
</gene>
<keyword evidence="4" id="KW-1185">Reference proteome</keyword>
<evidence type="ECO:0000256" key="1">
    <source>
        <dbReference type="ARBA" id="ARBA00007768"/>
    </source>
</evidence>
<dbReference type="SUPFAM" id="SSF110395">
    <property type="entry name" value="CutC-like"/>
    <property type="match status" value="1"/>
</dbReference>
<name>A0AA36FCP4_OCTVU</name>
<reference evidence="3" key="1">
    <citation type="submission" date="2023-08" db="EMBL/GenBank/DDBJ databases">
        <authorList>
            <person name="Alioto T."/>
            <person name="Alioto T."/>
            <person name="Gomez Garrido J."/>
        </authorList>
    </citation>
    <scope>NUCLEOTIDE SEQUENCE</scope>
</reference>
<evidence type="ECO:0000313" key="3">
    <source>
        <dbReference type="EMBL" id="CAI9733280.1"/>
    </source>
</evidence>
<dbReference type="GO" id="GO:0005507">
    <property type="term" value="F:copper ion binding"/>
    <property type="evidence" value="ECO:0007669"/>
    <property type="project" value="TreeGrafter"/>
</dbReference>